<sequence length="308" mass="34816">MGKNTTSNPEAKKARALWDNNSSWTTTFCNLCVEQIQLGNRNKGVAFKTIGWTNIVTKFCDETGQNYDREQLKSRWDVLKGDWRLWEKLRMHDTGLGWDTAKGTILAPDDWWDRKLKELPKAKKFREKGLQNLEQLDIMFRDVAATGEAAWTPSSNTLPPTMPQEGAGDSDGSSEFKDNQCDMSLDIDSLQQEHTSQSRSSGLKRTSESIPSQKKKKKIGGAVMLDNRISELITVCKNKSEGTSRESPSSVDNVMAIVRALPGVDSRFVVQASLVLLKKIHRDMFLTFKEPELQLAYLQELISLKQKK</sequence>
<dbReference type="PANTHER" id="PTHR47851:SF1">
    <property type="entry name" value="OS06G0588700 PROTEIN"/>
    <property type="match status" value="1"/>
</dbReference>
<dbReference type="Gramene" id="QL01p041709:mrna">
    <property type="protein sequence ID" value="QL01p041709:mrna"/>
    <property type="gene ID" value="QL01p041709"/>
</dbReference>
<dbReference type="EnsemblPlants" id="QL01p041709:mrna">
    <property type="protein sequence ID" value="QL01p041709:mrna"/>
    <property type="gene ID" value="QL01p041709"/>
</dbReference>
<reference evidence="3" key="2">
    <citation type="submission" date="2021-01" db="UniProtKB">
        <authorList>
            <consortium name="EnsemblPlants"/>
        </authorList>
    </citation>
    <scope>IDENTIFICATION</scope>
</reference>
<dbReference type="EMBL" id="LRBV02000001">
    <property type="status" value="NOT_ANNOTATED_CDS"/>
    <property type="molecule type" value="Genomic_DNA"/>
</dbReference>
<organism evidence="3 4">
    <name type="scientific">Quercus lobata</name>
    <name type="common">Valley oak</name>
    <dbReference type="NCBI Taxonomy" id="97700"/>
    <lineage>
        <taxon>Eukaryota</taxon>
        <taxon>Viridiplantae</taxon>
        <taxon>Streptophyta</taxon>
        <taxon>Embryophyta</taxon>
        <taxon>Tracheophyta</taxon>
        <taxon>Spermatophyta</taxon>
        <taxon>Magnoliopsida</taxon>
        <taxon>eudicotyledons</taxon>
        <taxon>Gunneridae</taxon>
        <taxon>Pentapetalae</taxon>
        <taxon>rosids</taxon>
        <taxon>fabids</taxon>
        <taxon>Fagales</taxon>
        <taxon>Fagaceae</taxon>
        <taxon>Quercus</taxon>
    </lineage>
</organism>
<protein>
    <recommendedName>
        <fullName evidence="2">Myb/SANT-like domain-containing protein</fullName>
    </recommendedName>
</protein>
<evidence type="ECO:0000256" key="1">
    <source>
        <dbReference type="SAM" id="MobiDB-lite"/>
    </source>
</evidence>
<evidence type="ECO:0000313" key="3">
    <source>
        <dbReference type="EnsemblPlants" id="QL01p041709:mrna"/>
    </source>
</evidence>
<accession>A0A7N2KQH4</accession>
<dbReference type="OMA" id="AMEYDSS"/>
<dbReference type="Proteomes" id="UP000594261">
    <property type="component" value="Chromosome 1"/>
</dbReference>
<proteinExistence type="predicted"/>
<feature type="region of interest" description="Disordered" evidence="1">
    <location>
        <begin position="191"/>
        <end position="217"/>
    </location>
</feature>
<feature type="domain" description="Myb/SANT-like" evidence="2">
    <location>
        <begin position="23"/>
        <end position="114"/>
    </location>
</feature>
<dbReference type="AlphaFoldDB" id="A0A7N2KQH4"/>
<dbReference type="PANTHER" id="PTHR47851">
    <property type="entry name" value="OS06G0588700 PROTEIN-RELATED"/>
    <property type="match status" value="1"/>
</dbReference>
<name>A0A7N2KQH4_QUELO</name>
<feature type="region of interest" description="Disordered" evidence="1">
    <location>
        <begin position="150"/>
        <end position="178"/>
    </location>
</feature>
<evidence type="ECO:0000313" key="4">
    <source>
        <dbReference type="Proteomes" id="UP000594261"/>
    </source>
</evidence>
<dbReference type="Pfam" id="PF12776">
    <property type="entry name" value="Myb_DNA-bind_3"/>
    <property type="match status" value="1"/>
</dbReference>
<keyword evidence="4" id="KW-1185">Reference proteome</keyword>
<feature type="compositionally biased region" description="Polar residues" evidence="1">
    <location>
        <begin position="191"/>
        <end position="212"/>
    </location>
</feature>
<dbReference type="InterPro" id="IPR024752">
    <property type="entry name" value="Myb/SANT-like_dom"/>
</dbReference>
<evidence type="ECO:0000259" key="2">
    <source>
        <dbReference type="Pfam" id="PF12776"/>
    </source>
</evidence>
<dbReference type="InParanoid" id="A0A7N2KQH4"/>
<reference evidence="3 4" key="1">
    <citation type="journal article" date="2016" name="G3 (Bethesda)">
        <title>First Draft Assembly and Annotation of the Genome of a California Endemic Oak Quercus lobata Nee (Fagaceae).</title>
        <authorList>
            <person name="Sork V.L."/>
            <person name="Fitz-Gibbon S.T."/>
            <person name="Puiu D."/>
            <person name="Crepeau M."/>
            <person name="Gugger P.F."/>
            <person name="Sherman R."/>
            <person name="Stevens K."/>
            <person name="Langley C.H."/>
            <person name="Pellegrini M."/>
            <person name="Salzberg S.L."/>
        </authorList>
    </citation>
    <scope>NUCLEOTIDE SEQUENCE [LARGE SCALE GENOMIC DNA]</scope>
    <source>
        <strain evidence="3 4">cv. SW786</strain>
    </source>
</reference>